<evidence type="ECO:0000259" key="8">
    <source>
        <dbReference type="PROSITE" id="PS51007"/>
    </source>
</evidence>
<evidence type="ECO:0000256" key="5">
    <source>
        <dbReference type="ARBA" id="ARBA00023004"/>
    </source>
</evidence>
<keyword evidence="2 6" id="KW-0349">Heme</keyword>
<feature type="signal peptide" evidence="7">
    <location>
        <begin position="1"/>
        <end position="22"/>
    </location>
</feature>
<keyword evidence="4" id="KW-0249">Electron transport</keyword>
<keyword evidence="10" id="KW-1185">Reference proteome</keyword>
<dbReference type="OrthoDB" id="9805828at2"/>
<dbReference type="Gene3D" id="1.10.760.10">
    <property type="entry name" value="Cytochrome c-like domain"/>
    <property type="match status" value="1"/>
</dbReference>
<dbReference type="InterPro" id="IPR009056">
    <property type="entry name" value="Cyt_c-like_dom"/>
</dbReference>
<evidence type="ECO:0000256" key="3">
    <source>
        <dbReference type="ARBA" id="ARBA00022723"/>
    </source>
</evidence>
<dbReference type="KEGG" id="dsh:Dshi_3547"/>
<dbReference type="GO" id="GO:0046872">
    <property type="term" value="F:metal ion binding"/>
    <property type="evidence" value="ECO:0007669"/>
    <property type="project" value="UniProtKB-KW"/>
</dbReference>
<dbReference type="InterPro" id="IPR002327">
    <property type="entry name" value="Cyt_c_1A/1B"/>
</dbReference>
<dbReference type="PROSITE" id="PS51007">
    <property type="entry name" value="CYTC"/>
    <property type="match status" value="1"/>
</dbReference>
<dbReference type="STRING" id="398580.Dshi_3547"/>
<dbReference type="SUPFAM" id="SSF46626">
    <property type="entry name" value="Cytochrome c"/>
    <property type="match status" value="1"/>
</dbReference>
<sequence length="146" mass="15586">MKLTIVAAATLMLTSMSAPVLADDLAATGDAAEGEKAFRQCQSCHVVQDADGNTLAGRAAKTGPNLYGVSGRTAGSVEDFRYSDLLLAANEQGVVYDEATFVAYLQDPTGYMQEVTGTGERGKMSFRVRKEEDAVNLYAYIKSLSE</sequence>
<gene>
    <name evidence="9" type="primary">cycA2</name>
    <name evidence="9" type="ordered locus">Dshi_3547</name>
</gene>
<feature type="chain" id="PRO_5002726166" evidence="7">
    <location>
        <begin position="23"/>
        <end position="146"/>
    </location>
</feature>
<evidence type="ECO:0000256" key="6">
    <source>
        <dbReference type="PROSITE-ProRule" id="PRU00433"/>
    </source>
</evidence>
<feature type="domain" description="Cytochrome c" evidence="8">
    <location>
        <begin position="29"/>
        <end position="145"/>
    </location>
</feature>
<evidence type="ECO:0000313" key="9">
    <source>
        <dbReference type="EMBL" id="ABV95280.1"/>
    </source>
</evidence>
<dbReference type="PANTHER" id="PTHR11961">
    <property type="entry name" value="CYTOCHROME C"/>
    <property type="match status" value="1"/>
</dbReference>
<dbReference type="EMBL" id="CP000830">
    <property type="protein sequence ID" value="ABV95280.1"/>
    <property type="molecule type" value="Genomic_DNA"/>
</dbReference>
<dbReference type="AlphaFoldDB" id="A8LQ40"/>
<evidence type="ECO:0000256" key="2">
    <source>
        <dbReference type="ARBA" id="ARBA00022617"/>
    </source>
</evidence>
<dbReference type="GO" id="GO:0020037">
    <property type="term" value="F:heme binding"/>
    <property type="evidence" value="ECO:0007669"/>
    <property type="project" value="InterPro"/>
</dbReference>
<keyword evidence="1" id="KW-0813">Transport</keyword>
<dbReference type="HOGENOM" id="CLU_060944_1_0_5"/>
<evidence type="ECO:0000256" key="1">
    <source>
        <dbReference type="ARBA" id="ARBA00022448"/>
    </source>
</evidence>
<reference evidence="10" key="1">
    <citation type="journal article" date="2010" name="ISME J.">
        <title>The complete genome sequence of the algal symbiont Dinoroseobacter shibae: a hitchhiker's guide to life in the sea.</title>
        <authorList>
            <person name="Wagner-Dobler I."/>
            <person name="Ballhausen B."/>
            <person name="Berger M."/>
            <person name="Brinkhoff T."/>
            <person name="Buchholz I."/>
            <person name="Bunk B."/>
            <person name="Cypionka H."/>
            <person name="Daniel R."/>
            <person name="Drepper T."/>
            <person name="Gerdts G."/>
            <person name="Hahnke S."/>
            <person name="Han C."/>
            <person name="Jahn D."/>
            <person name="Kalhoefer D."/>
            <person name="Kiss H."/>
            <person name="Klenk H.P."/>
            <person name="Kyrpides N."/>
            <person name="Liebl W."/>
            <person name="Liesegang H."/>
            <person name="Meincke L."/>
            <person name="Pati A."/>
            <person name="Petersen J."/>
            <person name="Piekarski T."/>
            <person name="Pommerenke C."/>
            <person name="Pradella S."/>
            <person name="Pukall R."/>
            <person name="Rabus R."/>
            <person name="Stackebrandt E."/>
            <person name="Thole S."/>
            <person name="Thompson L."/>
            <person name="Tielen P."/>
            <person name="Tomasch J."/>
            <person name="von Jan M."/>
            <person name="Wanphrut N."/>
            <person name="Wichels A."/>
            <person name="Zech H."/>
            <person name="Simon M."/>
        </authorList>
    </citation>
    <scope>NUCLEOTIDE SEQUENCE [LARGE SCALE GENOMIC DNA]</scope>
    <source>
        <strain evidence="10">DSM 16493 / NCIMB 14021 / DFL 12</strain>
    </source>
</reference>
<proteinExistence type="predicted"/>
<dbReference type="eggNOG" id="COG3474">
    <property type="taxonomic scope" value="Bacteria"/>
</dbReference>
<accession>A8LQ40</accession>
<evidence type="ECO:0000256" key="4">
    <source>
        <dbReference type="ARBA" id="ARBA00022982"/>
    </source>
</evidence>
<organism evidence="9 10">
    <name type="scientific">Dinoroseobacter shibae (strain DSM 16493 / NCIMB 14021 / DFL 12)</name>
    <dbReference type="NCBI Taxonomy" id="398580"/>
    <lineage>
        <taxon>Bacteria</taxon>
        <taxon>Pseudomonadati</taxon>
        <taxon>Pseudomonadota</taxon>
        <taxon>Alphaproteobacteria</taxon>
        <taxon>Rhodobacterales</taxon>
        <taxon>Roseobacteraceae</taxon>
        <taxon>Dinoroseobacter</taxon>
    </lineage>
</organism>
<dbReference type="Proteomes" id="UP000006833">
    <property type="component" value="Chromosome"/>
</dbReference>
<dbReference type="RefSeq" id="WP_012180203.1">
    <property type="nucleotide sequence ID" value="NC_009952.1"/>
</dbReference>
<keyword evidence="3 6" id="KW-0479">Metal-binding</keyword>
<evidence type="ECO:0000256" key="7">
    <source>
        <dbReference type="SAM" id="SignalP"/>
    </source>
</evidence>
<protein>
    <submittedName>
        <fullName evidence="9">Cytochrome c2</fullName>
    </submittedName>
</protein>
<name>A8LQ40_DINSH</name>
<dbReference type="GO" id="GO:0009055">
    <property type="term" value="F:electron transfer activity"/>
    <property type="evidence" value="ECO:0007669"/>
    <property type="project" value="InterPro"/>
</dbReference>
<keyword evidence="7" id="KW-0732">Signal</keyword>
<keyword evidence="5 6" id="KW-0408">Iron</keyword>
<dbReference type="InterPro" id="IPR036909">
    <property type="entry name" value="Cyt_c-like_dom_sf"/>
</dbReference>
<evidence type="ECO:0000313" key="10">
    <source>
        <dbReference type="Proteomes" id="UP000006833"/>
    </source>
</evidence>